<keyword evidence="3" id="KW-0694">RNA-binding</keyword>
<keyword evidence="4" id="KW-0808">Transferase</keyword>
<comment type="catalytic activity">
    <reaction evidence="3">
        <text>cytidine(34) in elongator tRNA(Met) + acetate + ATP = N(4)-acetylcytidine(34) in elongator tRNA(Met) + AMP + diphosphate</text>
        <dbReference type="Rhea" id="RHEA:58144"/>
        <dbReference type="Rhea" id="RHEA-COMP:10693"/>
        <dbReference type="Rhea" id="RHEA-COMP:10694"/>
        <dbReference type="ChEBI" id="CHEBI:30089"/>
        <dbReference type="ChEBI" id="CHEBI:30616"/>
        <dbReference type="ChEBI" id="CHEBI:33019"/>
        <dbReference type="ChEBI" id="CHEBI:74900"/>
        <dbReference type="ChEBI" id="CHEBI:82748"/>
        <dbReference type="ChEBI" id="CHEBI:456215"/>
    </reaction>
</comment>
<feature type="binding site" evidence="3">
    <location>
        <position position="101"/>
    </location>
    <ligand>
        <name>ATP</name>
        <dbReference type="ChEBI" id="CHEBI:30616"/>
    </ligand>
</feature>
<dbReference type="HAMAP" id="MF_01539">
    <property type="entry name" value="TmcAL"/>
    <property type="match status" value="1"/>
</dbReference>
<keyword evidence="3" id="KW-0963">Cytoplasm</keyword>
<reference evidence="4 5" key="1">
    <citation type="submission" date="2019-11" db="EMBL/GenBank/DDBJ databases">
        <authorList>
            <person name="Li J."/>
        </authorList>
    </citation>
    <scope>NUCLEOTIDE SEQUENCE [LARGE SCALE GENOMIC DNA]</scope>
    <source>
        <strain evidence="4 5">J4</strain>
    </source>
</reference>
<dbReference type="EC" id="6.3.4.-" evidence="3"/>
<dbReference type="SUPFAM" id="SSF52374">
    <property type="entry name" value="Nucleotidylyl transferase"/>
    <property type="match status" value="1"/>
</dbReference>
<dbReference type="InterPro" id="IPR014729">
    <property type="entry name" value="Rossmann-like_a/b/a_fold"/>
</dbReference>
<protein>
    <recommendedName>
        <fullName evidence="3">tRNA(Met) cytidine acetate ligase</fullName>
        <ecNumber evidence="3">6.3.4.-</ecNumber>
    </recommendedName>
</protein>
<comment type="subcellular location">
    <subcellularLocation>
        <location evidence="3">Cytoplasm</location>
    </subcellularLocation>
</comment>
<name>A0A6G1X3Q1_9BACI</name>
<evidence type="ECO:0000313" key="5">
    <source>
        <dbReference type="Proteomes" id="UP000480185"/>
    </source>
</evidence>
<feature type="binding site" evidence="3">
    <location>
        <begin position="7"/>
        <end position="20"/>
    </location>
    <ligand>
        <name>ATP</name>
        <dbReference type="ChEBI" id="CHEBI:30616"/>
    </ligand>
</feature>
<dbReference type="InterPro" id="IPR008513">
    <property type="entry name" value="tRNA(Met)_cyd_acetate_ligase"/>
</dbReference>
<keyword evidence="3" id="KW-0067">ATP-binding</keyword>
<keyword evidence="5" id="KW-1185">Reference proteome</keyword>
<dbReference type="Proteomes" id="UP000480185">
    <property type="component" value="Unassembled WGS sequence"/>
</dbReference>
<dbReference type="GO" id="GO:0016740">
    <property type="term" value="F:transferase activity"/>
    <property type="evidence" value="ECO:0007669"/>
    <property type="project" value="UniProtKB-KW"/>
</dbReference>
<dbReference type="GO" id="GO:0005524">
    <property type="term" value="F:ATP binding"/>
    <property type="evidence" value="ECO:0007669"/>
    <property type="project" value="UniProtKB-KW"/>
</dbReference>
<dbReference type="Pfam" id="PF05636">
    <property type="entry name" value="HIGH_NTase1"/>
    <property type="match status" value="1"/>
</dbReference>
<proteinExistence type="inferred from homology"/>
<gene>
    <name evidence="3" type="primary">tmcAL</name>
    <name evidence="4" type="ORF">GH754_04095</name>
</gene>
<dbReference type="GO" id="GO:0005737">
    <property type="term" value="C:cytoplasm"/>
    <property type="evidence" value="ECO:0007669"/>
    <property type="project" value="UniProtKB-SubCell"/>
</dbReference>
<keyword evidence="3" id="KW-0820">tRNA-binding</keyword>
<sequence length="404" mass="46141">MKACGLIVEYNPFHNGHVYHLQSSKKKTNADVLVAVMSGDFLQRGEPAIIDKWHRAEAALQSGVDVVLELPYVYAVQHADLFAKGAVLTLNSLNVDCVCFGSEKGKVKPFIDAYHHLKGKESTFNEELHLHLKAGLSFPEASKKAYEAVQLTTDGLDLSKPNNILGFSYVKAIYEAGSMMKPETIQRTKSGYHDPEIKDTIASATSIRNEINTNIRLSDKVINAIPKVTSDALNNYKNKSGLFHQWEHYFSFVQHTVLTKRIDELQQIQGVEEGLEFRLKKTAKKAKSFYHWMELLKTKRYTWTRLQRMFVHILTNTTKHELQAIHTLQTLPYVRLLGFSSRGREYINRQKKQLETPLISQIQSLQHPFLDIEERASDTYYLAIPHHKRSEIAKQEIGPPILVN</sequence>
<keyword evidence="3" id="KW-0547">Nucleotide-binding</keyword>
<organism evidence="4 5">
    <name type="scientific">Salinibacillus xinjiangensis</name>
    <dbReference type="NCBI Taxonomy" id="1229268"/>
    <lineage>
        <taxon>Bacteria</taxon>
        <taxon>Bacillati</taxon>
        <taxon>Bacillota</taxon>
        <taxon>Bacilli</taxon>
        <taxon>Bacillales</taxon>
        <taxon>Bacillaceae</taxon>
        <taxon>Salinibacillus</taxon>
    </lineage>
</organism>
<dbReference type="PANTHER" id="PTHR37825:SF1">
    <property type="entry name" value="TRNA(MET) CYTIDINE ACETATE LIGASE"/>
    <property type="match status" value="1"/>
</dbReference>
<evidence type="ECO:0000256" key="3">
    <source>
        <dbReference type="HAMAP-Rule" id="MF_01539"/>
    </source>
</evidence>
<dbReference type="GO" id="GO:0016879">
    <property type="term" value="F:ligase activity, forming carbon-nitrogen bonds"/>
    <property type="evidence" value="ECO:0007669"/>
    <property type="project" value="UniProtKB-UniRule"/>
</dbReference>
<dbReference type="Gene3D" id="3.40.50.620">
    <property type="entry name" value="HUPs"/>
    <property type="match status" value="1"/>
</dbReference>
<keyword evidence="2 3" id="KW-0819">tRNA processing</keyword>
<dbReference type="RefSeq" id="WP_153727451.1">
    <property type="nucleotide sequence ID" value="NZ_WJNH01000002.1"/>
</dbReference>
<dbReference type="OrthoDB" id="9769796at2"/>
<comment type="similarity">
    <text evidence="3">Belongs to the TmcAL family.</text>
</comment>
<dbReference type="AlphaFoldDB" id="A0A6G1X3Q1"/>
<comment type="function">
    <text evidence="3">Catalyzes the formation of N(4)-acetylcytidine (ac(4)C) at the wobble position of elongator tRNA(Met), using acetate and ATP as substrates. First activates an acetate ion to form acetyladenylate (Ac-AMP) and then transfers the acetyl group to tRNA to form ac(4)C34.</text>
</comment>
<feature type="binding site" evidence="3">
    <location>
        <position position="162"/>
    </location>
    <ligand>
        <name>ATP</name>
        <dbReference type="ChEBI" id="CHEBI:30616"/>
    </ligand>
</feature>
<dbReference type="PANTHER" id="PTHR37825">
    <property type="entry name" value="TRNA(MET) CYTIDINE ACETATE LIGASE"/>
    <property type="match status" value="1"/>
</dbReference>
<accession>A0A6G1X3Q1</accession>
<comment type="caution">
    <text evidence="4">The sequence shown here is derived from an EMBL/GenBank/DDBJ whole genome shotgun (WGS) entry which is preliminary data.</text>
</comment>
<evidence type="ECO:0000313" key="4">
    <source>
        <dbReference type="EMBL" id="MRG85510.1"/>
    </source>
</evidence>
<feature type="binding site" evidence="3">
    <location>
        <position position="187"/>
    </location>
    <ligand>
        <name>ATP</name>
        <dbReference type="ChEBI" id="CHEBI:30616"/>
    </ligand>
</feature>
<keyword evidence="1 3" id="KW-0436">Ligase</keyword>
<dbReference type="GO" id="GO:0006400">
    <property type="term" value="P:tRNA modification"/>
    <property type="evidence" value="ECO:0007669"/>
    <property type="project" value="UniProtKB-UniRule"/>
</dbReference>
<dbReference type="NCBIfam" id="NF010191">
    <property type="entry name" value="PRK13670.1"/>
    <property type="match status" value="1"/>
</dbReference>
<evidence type="ECO:0000256" key="2">
    <source>
        <dbReference type="ARBA" id="ARBA00022694"/>
    </source>
</evidence>
<dbReference type="EMBL" id="WJNH01000002">
    <property type="protein sequence ID" value="MRG85510.1"/>
    <property type="molecule type" value="Genomic_DNA"/>
</dbReference>
<comment type="caution">
    <text evidence="3">Lacks conserved residue(s) required for the propagation of feature annotation.</text>
</comment>
<dbReference type="GO" id="GO:0000049">
    <property type="term" value="F:tRNA binding"/>
    <property type="evidence" value="ECO:0007669"/>
    <property type="project" value="UniProtKB-KW"/>
</dbReference>
<evidence type="ECO:0000256" key="1">
    <source>
        <dbReference type="ARBA" id="ARBA00022598"/>
    </source>
</evidence>